<evidence type="ECO:0000256" key="3">
    <source>
        <dbReference type="ARBA" id="ARBA00009158"/>
    </source>
</evidence>
<protein>
    <recommendedName>
        <fullName evidence="4">Meiosis-specific nuclear structural protein 1</fullName>
    </recommendedName>
</protein>
<evidence type="ECO:0000256" key="7">
    <source>
        <dbReference type="ARBA" id="ARBA00023054"/>
    </source>
</evidence>
<gene>
    <name evidence="16" type="ORF">IPOD504_LOCUS14855</name>
</gene>
<keyword evidence="11" id="KW-0469">Meiosis</keyword>
<dbReference type="Pfam" id="PF13868">
    <property type="entry name" value="TPH"/>
    <property type="match status" value="1"/>
</dbReference>
<organism evidence="16 17">
    <name type="scientific">Iphiclides podalirius</name>
    <name type="common">scarce swallowtail</name>
    <dbReference type="NCBI Taxonomy" id="110791"/>
    <lineage>
        <taxon>Eukaryota</taxon>
        <taxon>Metazoa</taxon>
        <taxon>Ecdysozoa</taxon>
        <taxon>Arthropoda</taxon>
        <taxon>Hexapoda</taxon>
        <taxon>Insecta</taxon>
        <taxon>Pterygota</taxon>
        <taxon>Neoptera</taxon>
        <taxon>Endopterygota</taxon>
        <taxon>Lepidoptera</taxon>
        <taxon>Glossata</taxon>
        <taxon>Ditrysia</taxon>
        <taxon>Papilionoidea</taxon>
        <taxon>Papilionidae</taxon>
        <taxon>Papilioninae</taxon>
        <taxon>Iphiclides</taxon>
    </lineage>
</organism>
<evidence type="ECO:0000256" key="12">
    <source>
        <dbReference type="ARBA" id="ARBA00023273"/>
    </source>
</evidence>
<keyword evidence="12" id="KW-0966">Cell projection</keyword>
<comment type="function">
    <text evidence="13">Microtubule inner protein (MIP) part of the dynein-decorated doublet microtubules (DMTs) in cilia axoneme, which is required for motile cilia beating. May play a role in the control of meiotic division and germ cell differentiation through regulation of pairing and recombination during meiosis. Required for sperm flagella assembly. May play a role in the assembly and function of the outer dynein arm-docking complex (ODA-DC). ODA-DC mediates outer dynein arms (ODA) binding onto the axonemal doublet microtubules.</text>
</comment>
<evidence type="ECO:0000259" key="15">
    <source>
        <dbReference type="Pfam" id="PF13868"/>
    </source>
</evidence>
<evidence type="ECO:0000256" key="5">
    <source>
        <dbReference type="ARBA" id="ARBA00022490"/>
    </source>
</evidence>
<feature type="compositionally biased region" description="Basic and acidic residues" evidence="14">
    <location>
        <begin position="28"/>
        <end position="88"/>
    </location>
</feature>
<evidence type="ECO:0000256" key="6">
    <source>
        <dbReference type="ARBA" id="ARBA00022846"/>
    </source>
</evidence>
<feature type="non-terminal residue" evidence="16">
    <location>
        <position position="1"/>
    </location>
</feature>
<keyword evidence="9" id="KW-0206">Cytoskeleton</keyword>
<keyword evidence="7" id="KW-0175">Coiled coil</keyword>
<dbReference type="InterPro" id="IPR043597">
    <property type="entry name" value="TPH_dom"/>
</dbReference>
<comment type="subcellular location">
    <subcellularLocation>
        <location evidence="2">Cytoplasm</location>
        <location evidence="2">Cytoskeleton</location>
        <location evidence="2">Flagellum axoneme</location>
    </subcellularLocation>
    <subcellularLocation>
        <location evidence="1">Nucleus</location>
    </subcellularLocation>
</comment>
<evidence type="ECO:0000256" key="4">
    <source>
        <dbReference type="ARBA" id="ARBA00014813"/>
    </source>
</evidence>
<dbReference type="PANTHER" id="PTHR19265">
    <property type="entry name" value="MEIOSIS-SPECIFIC NUCLEAR STRUCTURAL PROTEIN 1"/>
    <property type="match status" value="1"/>
</dbReference>
<evidence type="ECO:0000256" key="9">
    <source>
        <dbReference type="ARBA" id="ARBA00023212"/>
    </source>
</evidence>
<evidence type="ECO:0000313" key="17">
    <source>
        <dbReference type="Proteomes" id="UP000837857"/>
    </source>
</evidence>
<evidence type="ECO:0000256" key="10">
    <source>
        <dbReference type="ARBA" id="ARBA00023242"/>
    </source>
</evidence>
<evidence type="ECO:0000256" key="14">
    <source>
        <dbReference type="SAM" id="MobiDB-lite"/>
    </source>
</evidence>
<feature type="region of interest" description="Disordered" evidence="14">
    <location>
        <begin position="173"/>
        <end position="198"/>
    </location>
</feature>
<accession>A0ABN8IXN5</accession>
<evidence type="ECO:0000256" key="2">
    <source>
        <dbReference type="ARBA" id="ARBA00004611"/>
    </source>
</evidence>
<feature type="compositionally biased region" description="Basic and acidic residues" evidence="14">
    <location>
        <begin position="98"/>
        <end position="120"/>
    </location>
</feature>
<keyword evidence="8" id="KW-0969">Cilium</keyword>
<keyword evidence="10" id="KW-0539">Nucleus</keyword>
<sequence>MASVREREEIIRMLREQEHLEMAIQQEEADRRGREGARRATAEALERQLEEAARARVQGEEEDRRYRDQMVSRLESMKKRDLEKELKSKQKQKQYAADLKRQIEENAKRRQKERELEENRAKSVFDYGNAWDAEVAEERRKIVSEHAPSLLGYLQPGSLLPSDLAPGLAEMCQAKAGSSKAPPRRPKCNPQCRVLRQY</sequence>
<name>A0ABN8IXN5_9NEOP</name>
<evidence type="ECO:0000313" key="16">
    <source>
        <dbReference type="EMBL" id="CAH2070813.1"/>
    </source>
</evidence>
<keyword evidence="17" id="KW-1185">Reference proteome</keyword>
<feature type="region of interest" description="Disordered" evidence="14">
    <location>
        <begin position="22"/>
        <end position="120"/>
    </location>
</feature>
<evidence type="ECO:0000256" key="1">
    <source>
        <dbReference type="ARBA" id="ARBA00004123"/>
    </source>
</evidence>
<evidence type="ECO:0000256" key="11">
    <source>
        <dbReference type="ARBA" id="ARBA00023254"/>
    </source>
</evidence>
<dbReference type="EMBL" id="OW152818">
    <property type="protein sequence ID" value="CAH2070813.1"/>
    <property type="molecule type" value="Genomic_DNA"/>
</dbReference>
<reference evidence="16" key="1">
    <citation type="submission" date="2022-03" db="EMBL/GenBank/DDBJ databases">
        <authorList>
            <person name="Martin H S."/>
        </authorList>
    </citation>
    <scope>NUCLEOTIDE SEQUENCE</scope>
</reference>
<dbReference type="Proteomes" id="UP000837857">
    <property type="component" value="Chromosome 6"/>
</dbReference>
<keyword evidence="6" id="KW-0282">Flagellum</keyword>
<evidence type="ECO:0000256" key="13">
    <source>
        <dbReference type="ARBA" id="ARBA00046114"/>
    </source>
</evidence>
<feature type="domain" description="Trichohyalin-plectin-homology" evidence="15">
    <location>
        <begin position="5"/>
        <end position="155"/>
    </location>
</feature>
<comment type="similarity">
    <text evidence="3">Belongs to the MNS1 family.</text>
</comment>
<proteinExistence type="inferred from homology"/>
<dbReference type="PANTHER" id="PTHR19265:SF0">
    <property type="entry name" value="MEIOSIS-SPECIFIC NUCLEAR STRUCTURAL PROTEIN 1"/>
    <property type="match status" value="1"/>
</dbReference>
<keyword evidence="5" id="KW-0963">Cytoplasm</keyword>
<evidence type="ECO:0000256" key="8">
    <source>
        <dbReference type="ARBA" id="ARBA00023069"/>
    </source>
</evidence>
<dbReference type="InterPro" id="IPR026504">
    <property type="entry name" value="MNS1"/>
</dbReference>